<dbReference type="Proteomes" id="UP000824159">
    <property type="component" value="Unassembled WGS sequence"/>
</dbReference>
<dbReference type="GO" id="GO:0016301">
    <property type="term" value="F:kinase activity"/>
    <property type="evidence" value="ECO:0007669"/>
    <property type="project" value="UniProtKB-KW"/>
</dbReference>
<feature type="transmembrane region" description="Helical" evidence="1">
    <location>
        <begin position="109"/>
        <end position="135"/>
    </location>
</feature>
<feature type="transmembrane region" description="Helical" evidence="1">
    <location>
        <begin position="45"/>
        <end position="68"/>
    </location>
</feature>
<organism evidence="2 3">
    <name type="scientific">Candidatus Allocopromorpha excrementavium</name>
    <dbReference type="NCBI Taxonomy" id="2840741"/>
    <lineage>
        <taxon>Bacteria</taxon>
        <taxon>Bacillati</taxon>
        <taxon>Bacillota</taxon>
        <taxon>Clostridia</taxon>
        <taxon>Eubacteriales</taxon>
        <taxon>Eubacteriaceae</taxon>
        <taxon>Eubacteriaceae incertae sedis</taxon>
        <taxon>Candidatus Allocopromorpha</taxon>
    </lineage>
</organism>
<keyword evidence="1" id="KW-0812">Transmembrane</keyword>
<dbReference type="Pfam" id="PF19700">
    <property type="entry name" value="DUF6198"/>
    <property type="match status" value="1"/>
</dbReference>
<dbReference type="AlphaFoldDB" id="A0A9D1HFT2"/>
<dbReference type="InterPro" id="IPR027417">
    <property type="entry name" value="P-loop_NTPase"/>
</dbReference>
<protein>
    <submittedName>
        <fullName evidence="2">Cytidylate kinase family protein</fullName>
    </submittedName>
</protein>
<dbReference type="PANTHER" id="PTHR40078">
    <property type="entry name" value="INTEGRAL MEMBRANE PROTEIN-RELATED"/>
    <property type="match status" value="1"/>
</dbReference>
<feature type="transmembrane region" description="Helical" evidence="1">
    <location>
        <begin position="156"/>
        <end position="177"/>
    </location>
</feature>
<proteinExistence type="predicted"/>
<sequence length="431" mass="48808">MEKIKRYSIFILGLFINSLGVSLITKADLGTSPISAVPYVLSLKFPMTLGQFTILFSILLILIQLIILKKNFKLEHSLQIPISVLFGYFIDLTMFLLSFVEPDYYPYKIIYLLIGCLILGFGVYMEVLADVAMLPGESFVRAIVMTWKTRFGTTKIAFDVTLTITAALLSFIFFGRLTGVREGTVIAALLVGFIARIFGRLMLPVKERLFPEAYPAAESDSSPLNNAHHIIVIGRQYGSGGHDLGKLLAEKLGYAFYDKDIIQMVAGSTGYTPEFIKENEETMKSSLLYDLLNQMYVYSSDHEAPKDAIFQSESDVIRELASKENCVIVGRCADYILRDHPNCLRVFLHAPLQFRINRIMRTENLDREAAKQKIMQTDKERADHYHYYTHNIWGLATNYDITLNTEYGESVVENLLIKAQTCKENISRTSA</sequence>
<evidence type="ECO:0000256" key="1">
    <source>
        <dbReference type="SAM" id="Phobius"/>
    </source>
</evidence>
<keyword evidence="2" id="KW-0808">Transferase</keyword>
<reference evidence="2" key="2">
    <citation type="journal article" date="2021" name="PeerJ">
        <title>Extensive microbial diversity within the chicken gut microbiome revealed by metagenomics and culture.</title>
        <authorList>
            <person name="Gilroy R."/>
            <person name="Ravi A."/>
            <person name="Getino M."/>
            <person name="Pursley I."/>
            <person name="Horton D.L."/>
            <person name="Alikhan N.F."/>
            <person name="Baker D."/>
            <person name="Gharbi K."/>
            <person name="Hall N."/>
            <person name="Watson M."/>
            <person name="Adriaenssens E.M."/>
            <person name="Foster-Nyarko E."/>
            <person name="Jarju S."/>
            <person name="Secka A."/>
            <person name="Antonio M."/>
            <person name="Oren A."/>
            <person name="Chaudhuri R.R."/>
            <person name="La Ragione R."/>
            <person name="Hildebrand F."/>
            <person name="Pallen M.J."/>
        </authorList>
    </citation>
    <scope>NUCLEOTIDE SEQUENCE</scope>
    <source>
        <strain evidence="2">CHK176-22527</strain>
    </source>
</reference>
<comment type="caution">
    <text evidence="2">The sequence shown here is derived from an EMBL/GenBank/DDBJ whole genome shotgun (WGS) entry which is preliminary data.</text>
</comment>
<keyword evidence="2" id="KW-0418">Kinase</keyword>
<name>A0A9D1HFT2_9FIRM</name>
<feature type="transmembrane region" description="Helical" evidence="1">
    <location>
        <begin position="7"/>
        <end position="25"/>
    </location>
</feature>
<dbReference type="EMBL" id="DVLX01000094">
    <property type="protein sequence ID" value="HIU00138.1"/>
    <property type="molecule type" value="Genomic_DNA"/>
</dbReference>
<evidence type="ECO:0000313" key="2">
    <source>
        <dbReference type="EMBL" id="HIU00138.1"/>
    </source>
</evidence>
<keyword evidence="1" id="KW-1133">Transmembrane helix</keyword>
<dbReference type="InterPro" id="IPR038750">
    <property type="entry name" value="YczE/YyaS-like"/>
</dbReference>
<dbReference type="SUPFAM" id="SSF52540">
    <property type="entry name" value="P-loop containing nucleoside triphosphate hydrolases"/>
    <property type="match status" value="1"/>
</dbReference>
<reference evidence="2" key="1">
    <citation type="submission" date="2020-10" db="EMBL/GenBank/DDBJ databases">
        <authorList>
            <person name="Gilroy R."/>
        </authorList>
    </citation>
    <scope>NUCLEOTIDE SEQUENCE</scope>
    <source>
        <strain evidence="2">CHK176-22527</strain>
    </source>
</reference>
<feature type="transmembrane region" description="Helical" evidence="1">
    <location>
        <begin position="183"/>
        <end position="203"/>
    </location>
</feature>
<accession>A0A9D1HFT2</accession>
<keyword evidence="1" id="KW-0472">Membrane</keyword>
<feature type="transmembrane region" description="Helical" evidence="1">
    <location>
        <begin position="80"/>
        <end position="97"/>
    </location>
</feature>
<dbReference type="Gene3D" id="3.40.50.300">
    <property type="entry name" value="P-loop containing nucleotide triphosphate hydrolases"/>
    <property type="match status" value="1"/>
</dbReference>
<gene>
    <name evidence="2" type="ORF">IAD12_07775</name>
</gene>
<dbReference type="Pfam" id="PF13189">
    <property type="entry name" value="Cytidylate_kin2"/>
    <property type="match status" value="1"/>
</dbReference>
<dbReference type="PANTHER" id="PTHR40078:SF1">
    <property type="entry name" value="INTEGRAL MEMBRANE PROTEIN"/>
    <property type="match status" value="1"/>
</dbReference>
<evidence type="ECO:0000313" key="3">
    <source>
        <dbReference type="Proteomes" id="UP000824159"/>
    </source>
</evidence>